<evidence type="ECO:0000256" key="5">
    <source>
        <dbReference type="SAM" id="SignalP"/>
    </source>
</evidence>
<dbReference type="RefSeq" id="WP_347796428.1">
    <property type="nucleotide sequence ID" value="NZ_JAYMYY010000009.1"/>
</dbReference>
<dbReference type="PANTHER" id="PTHR33420:SF3">
    <property type="entry name" value="FIMBRIAL SUBUNIT ELFA"/>
    <property type="match status" value="1"/>
</dbReference>
<keyword evidence="8" id="KW-1185">Reference proteome</keyword>
<name>A0ABV0HP89_9ENTR</name>
<comment type="caution">
    <text evidence="7">The sequence shown here is derived from an EMBL/GenBank/DDBJ whole genome shotgun (WGS) entry which is preliminary data.</text>
</comment>
<comment type="similarity">
    <text evidence="2">Belongs to the fimbrial protein family.</text>
</comment>
<dbReference type="InterPro" id="IPR008966">
    <property type="entry name" value="Adhesion_dom_sf"/>
</dbReference>
<dbReference type="InterPro" id="IPR050263">
    <property type="entry name" value="Bact_Fimbrial_Adh_Pro"/>
</dbReference>
<feature type="domain" description="Fimbrial-type adhesion" evidence="6">
    <location>
        <begin position="31"/>
        <end position="186"/>
    </location>
</feature>
<dbReference type="PANTHER" id="PTHR33420">
    <property type="entry name" value="FIMBRIAL SUBUNIT ELFA-RELATED"/>
    <property type="match status" value="1"/>
</dbReference>
<proteinExistence type="inferred from homology"/>
<comment type="subcellular location">
    <subcellularLocation>
        <location evidence="1">Fimbrium</location>
    </subcellularLocation>
</comment>
<sequence length="187" mass="18953">MFKKSLVAASLMVLSGSVFAATDEGVAGGTITFNGTVTDTTCNVTTNNGADFTVNLSPITTTDLGTSVGVVEAGAKEFTMAVSGCTGYSADTDALKVSFTSSNVSDDEKYLTNYSGTAEGVGIALTKEGTTAVNFNEALDTGLTAADVSGSTGTSDITYFANYYNYGGAATSTGSVVTAATYTFSYE</sequence>
<dbReference type="Proteomes" id="UP001444146">
    <property type="component" value="Unassembled WGS sequence"/>
</dbReference>
<gene>
    <name evidence="7" type="ORF">VSR74_20615</name>
</gene>
<dbReference type="EMBL" id="JAYMYY010000009">
    <property type="protein sequence ID" value="MEO3992203.1"/>
    <property type="molecule type" value="Genomic_DNA"/>
</dbReference>
<organism evidence="7 8">
    <name type="scientific">Pseudocitrobacter cyperus</name>
    <dbReference type="NCBI Taxonomy" id="3112843"/>
    <lineage>
        <taxon>Bacteria</taxon>
        <taxon>Pseudomonadati</taxon>
        <taxon>Pseudomonadota</taxon>
        <taxon>Gammaproteobacteria</taxon>
        <taxon>Enterobacterales</taxon>
        <taxon>Enterobacteriaceae</taxon>
        <taxon>Pseudocitrobacter</taxon>
    </lineage>
</organism>
<evidence type="ECO:0000256" key="2">
    <source>
        <dbReference type="ARBA" id="ARBA00006671"/>
    </source>
</evidence>
<evidence type="ECO:0000313" key="8">
    <source>
        <dbReference type="Proteomes" id="UP001444146"/>
    </source>
</evidence>
<keyword evidence="3 5" id="KW-0732">Signal</keyword>
<reference evidence="7 8" key="1">
    <citation type="submission" date="2024-01" db="EMBL/GenBank/DDBJ databases">
        <title>Pseudocitrobacter sp. Endophytic strain Cyp-38L.</title>
        <authorList>
            <person name="Amer M.A."/>
            <person name="Hamed S.M."/>
        </authorList>
    </citation>
    <scope>NUCLEOTIDE SEQUENCE [LARGE SCALE GENOMIC DNA]</scope>
    <source>
        <strain evidence="7 8">Cyp38S</strain>
    </source>
</reference>
<evidence type="ECO:0000259" key="6">
    <source>
        <dbReference type="Pfam" id="PF00419"/>
    </source>
</evidence>
<dbReference type="InterPro" id="IPR036937">
    <property type="entry name" value="Adhesion_dom_fimbrial_sf"/>
</dbReference>
<dbReference type="Pfam" id="PF00419">
    <property type="entry name" value="Fimbrial"/>
    <property type="match status" value="1"/>
</dbReference>
<protein>
    <submittedName>
        <fullName evidence="7">Fimbrial protein</fullName>
    </submittedName>
</protein>
<dbReference type="InterPro" id="IPR000259">
    <property type="entry name" value="Adhesion_dom_fimbrial"/>
</dbReference>
<dbReference type="SUPFAM" id="SSF49401">
    <property type="entry name" value="Bacterial adhesins"/>
    <property type="match status" value="1"/>
</dbReference>
<evidence type="ECO:0000313" key="7">
    <source>
        <dbReference type="EMBL" id="MEO3992203.1"/>
    </source>
</evidence>
<evidence type="ECO:0000256" key="3">
    <source>
        <dbReference type="ARBA" id="ARBA00022729"/>
    </source>
</evidence>
<accession>A0ABV0HP89</accession>
<evidence type="ECO:0000256" key="1">
    <source>
        <dbReference type="ARBA" id="ARBA00004561"/>
    </source>
</evidence>
<evidence type="ECO:0000256" key="4">
    <source>
        <dbReference type="ARBA" id="ARBA00023263"/>
    </source>
</evidence>
<keyword evidence="4" id="KW-0281">Fimbrium</keyword>
<dbReference type="Gene3D" id="2.60.40.1090">
    <property type="entry name" value="Fimbrial-type adhesion domain"/>
    <property type="match status" value="1"/>
</dbReference>
<feature type="signal peptide" evidence="5">
    <location>
        <begin position="1"/>
        <end position="20"/>
    </location>
</feature>
<feature type="chain" id="PRO_5046513696" evidence="5">
    <location>
        <begin position="21"/>
        <end position="187"/>
    </location>
</feature>